<proteinExistence type="predicted"/>
<dbReference type="OrthoDB" id="9794601at2"/>
<reference evidence="3 4" key="1">
    <citation type="submission" date="2014-09" db="EMBL/GenBank/DDBJ databases">
        <title>Whole Genome Shotgun of Flavobacterium aquatile LMG 4008.</title>
        <authorList>
            <person name="Gale A.N."/>
            <person name="Pipes S.E."/>
            <person name="Newman J.D."/>
        </authorList>
    </citation>
    <scope>NUCLEOTIDE SEQUENCE [LARGE SCALE GENOMIC DNA]</scope>
    <source>
        <strain evidence="3 4">LMG 4008</strain>
    </source>
</reference>
<dbReference type="PANTHER" id="PTHR11927">
    <property type="entry name" value="GALACTOSIDE 2-L-FUCOSYLTRANSFERASE"/>
    <property type="match status" value="1"/>
</dbReference>
<evidence type="ECO:0008006" key="5">
    <source>
        <dbReference type="Google" id="ProtNLM"/>
    </source>
</evidence>
<dbReference type="GO" id="GO:0008107">
    <property type="term" value="F:galactoside 2-alpha-L-fucosyltransferase activity"/>
    <property type="evidence" value="ECO:0007669"/>
    <property type="project" value="InterPro"/>
</dbReference>
<dbReference type="Proteomes" id="UP000029554">
    <property type="component" value="Unassembled WGS sequence"/>
</dbReference>
<dbReference type="eggNOG" id="ENOG502ZC3Y">
    <property type="taxonomic scope" value="Bacteria"/>
</dbReference>
<dbReference type="AlphaFoldDB" id="A0A095U0M9"/>
<dbReference type="CDD" id="cd11301">
    <property type="entry name" value="Fut1_Fut2_like"/>
    <property type="match status" value="1"/>
</dbReference>
<evidence type="ECO:0000313" key="3">
    <source>
        <dbReference type="EMBL" id="KGD68143.1"/>
    </source>
</evidence>
<protein>
    <recommendedName>
        <fullName evidence="5">Glycosyl transferase</fullName>
    </recommendedName>
</protein>
<gene>
    <name evidence="3" type="ORF">LG45_07560</name>
</gene>
<dbReference type="InterPro" id="IPR002516">
    <property type="entry name" value="Glyco_trans_11"/>
</dbReference>
<name>A0A095U0M9_9FLAO</name>
<keyword evidence="2" id="KW-0808">Transferase</keyword>
<dbReference type="PANTHER" id="PTHR11927:SF9">
    <property type="entry name" value="L-FUCOSYLTRANSFERASE"/>
    <property type="match status" value="1"/>
</dbReference>
<sequence length="301" mass="36228">MITYSNLGKKGNLGNQLFQIASTIGIAEKNHQDYCFPFWDYSEYFEFQFNECSTVENWISVKENSFNYHDWEVSDGNYDLNGWLQTERYFSPSKSKSIFQFKSDFENKLLVKYNYLFSKKTILVTVRRGDFVNNPNYFQLSYKFYLTALLHQFNNLQEYNIIFTSDSISYCKKHFSFLPNVFFLENLKPIEQLCLGSKFDHYIISNSTFSWWIAWFGEKKETKIIRPIKIFDGAYSKINDESDYFPQRWISHDENEFKLANRFWKLKIYGCLYELKAKINFELKRQKKIIKNRIKKVIGYK</sequence>
<dbReference type="GO" id="GO:0016020">
    <property type="term" value="C:membrane"/>
    <property type="evidence" value="ECO:0007669"/>
    <property type="project" value="InterPro"/>
</dbReference>
<organism evidence="3 4">
    <name type="scientific">Flavobacterium aquatile LMG 4008 = ATCC 11947</name>
    <dbReference type="NCBI Taxonomy" id="1453498"/>
    <lineage>
        <taxon>Bacteria</taxon>
        <taxon>Pseudomonadati</taxon>
        <taxon>Bacteroidota</taxon>
        <taxon>Flavobacteriia</taxon>
        <taxon>Flavobacteriales</taxon>
        <taxon>Flavobacteriaceae</taxon>
        <taxon>Flavobacterium</taxon>
    </lineage>
</organism>
<dbReference type="STRING" id="1453498.LG45_07560"/>
<keyword evidence="1" id="KW-0328">Glycosyltransferase</keyword>
<accession>A0A095U0M9</accession>
<evidence type="ECO:0000256" key="1">
    <source>
        <dbReference type="ARBA" id="ARBA00022676"/>
    </source>
</evidence>
<dbReference type="GO" id="GO:0005975">
    <property type="term" value="P:carbohydrate metabolic process"/>
    <property type="evidence" value="ECO:0007669"/>
    <property type="project" value="InterPro"/>
</dbReference>
<dbReference type="RefSeq" id="WP_035125768.1">
    <property type="nucleotide sequence ID" value="NZ_JRHH01000003.1"/>
</dbReference>
<dbReference type="EMBL" id="JRHH01000003">
    <property type="protein sequence ID" value="KGD68143.1"/>
    <property type="molecule type" value="Genomic_DNA"/>
</dbReference>
<evidence type="ECO:0000313" key="4">
    <source>
        <dbReference type="Proteomes" id="UP000029554"/>
    </source>
</evidence>
<keyword evidence="4" id="KW-1185">Reference proteome</keyword>
<comment type="caution">
    <text evidence="3">The sequence shown here is derived from an EMBL/GenBank/DDBJ whole genome shotgun (WGS) entry which is preliminary data.</text>
</comment>
<evidence type="ECO:0000256" key="2">
    <source>
        <dbReference type="ARBA" id="ARBA00022679"/>
    </source>
</evidence>
<dbReference type="Pfam" id="PF01531">
    <property type="entry name" value="Glyco_transf_11"/>
    <property type="match status" value="1"/>
</dbReference>